<feature type="compositionally biased region" description="Low complexity" evidence="13">
    <location>
        <begin position="866"/>
        <end position="879"/>
    </location>
</feature>
<dbReference type="InterPro" id="IPR001772">
    <property type="entry name" value="KA1_dom"/>
</dbReference>
<reference evidence="16 17" key="1">
    <citation type="journal article" date="2016" name="Proc. Natl. Acad. Sci. U.S.A.">
        <title>Comparative genomics of biotechnologically important yeasts.</title>
        <authorList>
            <person name="Riley R."/>
            <person name="Haridas S."/>
            <person name="Wolfe K.H."/>
            <person name="Lopes M.R."/>
            <person name="Hittinger C.T."/>
            <person name="Goeker M."/>
            <person name="Salamov A.A."/>
            <person name="Wisecaver J.H."/>
            <person name="Long T.M."/>
            <person name="Calvey C.H."/>
            <person name="Aerts A.L."/>
            <person name="Barry K.W."/>
            <person name="Choi C."/>
            <person name="Clum A."/>
            <person name="Coughlan A.Y."/>
            <person name="Deshpande S."/>
            <person name="Douglass A.P."/>
            <person name="Hanson S.J."/>
            <person name="Klenk H.-P."/>
            <person name="LaButti K.M."/>
            <person name="Lapidus A."/>
            <person name="Lindquist E.A."/>
            <person name="Lipzen A.M."/>
            <person name="Meier-Kolthoff J.P."/>
            <person name="Ohm R.A."/>
            <person name="Otillar R.P."/>
            <person name="Pangilinan J.L."/>
            <person name="Peng Y."/>
            <person name="Rokas A."/>
            <person name="Rosa C.A."/>
            <person name="Scheuner C."/>
            <person name="Sibirny A.A."/>
            <person name="Slot J.C."/>
            <person name="Stielow J.B."/>
            <person name="Sun H."/>
            <person name="Kurtzman C.P."/>
            <person name="Blackwell M."/>
            <person name="Grigoriev I.V."/>
            <person name="Jeffries T.W."/>
        </authorList>
    </citation>
    <scope>NUCLEOTIDE SEQUENCE [LARGE SCALE GENOMIC DNA]</scope>
    <source>
        <strain evidence="16 17">DSM 6958</strain>
    </source>
</reference>
<feature type="region of interest" description="Disordered" evidence="13">
    <location>
        <begin position="693"/>
        <end position="721"/>
    </location>
</feature>
<dbReference type="SUPFAM" id="SSF56112">
    <property type="entry name" value="Protein kinase-like (PK-like)"/>
    <property type="match status" value="1"/>
</dbReference>
<dbReference type="STRING" id="857566.A0A1E3PRX9"/>
<dbReference type="PROSITE" id="PS00107">
    <property type="entry name" value="PROTEIN_KINASE_ATP"/>
    <property type="match status" value="1"/>
</dbReference>
<dbReference type="GO" id="GO:0035556">
    <property type="term" value="P:intracellular signal transduction"/>
    <property type="evidence" value="ECO:0007669"/>
    <property type="project" value="TreeGrafter"/>
</dbReference>
<sequence>MNQARIDHLSVDSDADIPMPKYGKVVQGPIVPMLSSQESHPDHHHNGNTNNKNYHTGGKPRSQKRRAIGNWDFIRTIGAGSMGQVKLGRNRLTGEYSAIKIVPMAQMQHHKSGSTPDTNKNNSNSKESDESKDLRTIRETKIGKLLHHPNICQLHEMYIMTSHYYMVFEYVSGGQLLDYIISHGSLKEKQARGFARGIASALDYCHQNSIVHRDLKIENILISETGDIKLIDFGLSNMYARSSLLNTFCGSLYFAAPELLNAKPYIGPEIDLWSFGVVIYVLVCGKVPFDDQHMPTLHAKIKSGKIEYPNWLSPECRDLLEHMLVVDPKQRATLRQVINHPWMLNGYNDIPVESHVPARTPLYLKDLDMSVVSQISDYNFSTKEKVVTDIMEILQSPEYILACENWSKPRGNRNQYRNYSMQNNPCAPSSINHQRANSKHFSFDFIKKRSSSISQHDPEGLRMTFWNSMPAENPWDDPLNGFDPLISLYFLIKEYDHEIARQKAVREQPTDSLSTHNSSLSQQIQINPPLPNVPSLSHLEEPPTINVTADYTPDDFPSMAAPAVPISPVADSSTHHLSPVFSSTNSSRHSKDSLSFATSLLRRFSSRRKPKEDAASSSNRNSKHSYSHSYSVASNKPALDRPIGAVTNNNYLNPLPVASYLGRSTSVSEGSYYKHNRRPVQYGAQYPLPNVTDHQNKVGLGPSRTVSRRPVGSGDSSKHSTTTLDFKEAALLDSNYDTVNVQVESAINSPLRDNDSLKTSLPSKSYHAAARAKSVSYVQRKPIDGRAIPPLPDLGNLQYEGISSTTNVNDNSSAFQDSADIADEFLDLVVTNSSKPRNHSKRNSYNSNRNYSLLDSGSGLSITGDNSSKNSNETNSSGSQRNVPLKNVDSTTPSIDYPKQLFMKGVFSVQTTSTKSLSFIRADIIRVLSQLGVTYKEMKGGFLCVHRASIMGPITTTSSQTHNDTPDLISQQPLSVVSSISGGVANVILPASPTNDGDIIQLEQDHCLSTDSISDHPTLEYSDMLGFAAAQSSSPLSSASASTVRTPLQFEIYIVKVPIISLHGVQFKKLTGNTWQYKSLATKILTELKL</sequence>
<keyword evidence="5" id="KW-0723">Serine/threonine-protein kinase</keyword>
<feature type="region of interest" description="Disordered" evidence="13">
    <location>
        <begin position="574"/>
        <end position="634"/>
    </location>
</feature>
<keyword evidence="9 12" id="KW-0067">ATP-binding</keyword>
<name>A0A1E3PRX9_9ASCO</name>
<dbReference type="GO" id="GO:0000226">
    <property type="term" value="P:microtubule cytoskeleton organization"/>
    <property type="evidence" value="ECO:0007669"/>
    <property type="project" value="TreeGrafter"/>
</dbReference>
<keyword evidence="6" id="KW-0808">Transferase</keyword>
<feature type="domain" description="Protein kinase" evidence="14">
    <location>
        <begin position="71"/>
        <end position="343"/>
    </location>
</feature>
<dbReference type="GO" id="GO:0005524">
    <property type="term" value="F:ATP binding"/>
    <property type="evidence" value="ECO:0007669"/>
    <property type="project" value="UniProtKB-UniRule"/>
</dbReference>
<dbReference type="CDD" id="cd12121">
    <property type="entry name" value="MARK_C_like"/>
    <property type="match status" value="1"/>
</dbReference>
<feature type="compositionally biased region" description="Polar residues" evidence="13">
    <location>
        <begin position="853"/>
        <end position="865"/>
    </location>
</feature>
<comment type="catalytic activity">
    <reaction evidence="10">
        <text>L-threonyl-[protein] + ATP = O-phospho-L-threonyl-[protein] + ADP + H(+)</text>
        <dbReference type="Rhea" id="RHEA:46608"/>
        <dbReference type="Rhea" id="RHEA-COMP:11060"/>
        <dbReference type="Rhea" id="RHEA-COMP:11605"/>
        <dbReference type="ChEBI" id="CHEBI:15378"/>
        <dbReference type="ChEBI" id="CHEBI:30013"/>
        <dbReference type="ChEBI" id="CHEBI:30616"/>
        <dbReference type="ChEBI" id="CHEBI:61977"/>
        <dbReference type="ChEBI" id="CHEBI:456216"/>
        <dbReference type="EC" id="2.7.11.1"/>
    </reaction>
</comment>
<proteinExistence type="inferred from homology"/>
<evidence type="ECO:0000256" key="11">
    <source>
        <dbReference type="ARBA" id="ARBA00048679"/>
    </source>
</evidence>
<keyword evidence="17" id="KW-1185">Reference proteome</keyword>
<evidence type="ECO:0000313" key="17">
    <source>
        <dbReference type="Proteomes" id="UP000095009"/>
    </source>
</evidence>
<evidence type="ECO:0000259" key="15">
    <source>
        <dbReference type="PROSITE" id="PS50032"/>
    </source>
</evidence>
<evidence type="ECO:0000256" key="13">
    <source>
        <dbReference type="SAM" id="MobiDB-lite"/>
    </source>
</evidence>
<dbReference type="InterPro" id="IPR017441">
    <property type="entry name" value="Protein_kinase_ATP_BS"/>
</dbReference>
<dbReference type="SMART" id="SM00220">
    <property type="entry name" value="S_TKc"/>
    <property type="match status" value="1"/>
</dbReference>
<dbReference type="PROSITE" id="PS50032">
    <property type="entry name" value="KA1"/>
    <property type="match status" value="1"/>
</dbReference>
<dbReference type="PROSITE" id="PS50011">
    <property type="entry name" value="PROTEIN_KINASE_DOM"/>
    <property type="match status" value="1"/>
</dbReference>
<dbReference type="SUPFAM" id="SSF103243">
    <property type="entry name" value="KA1-like"/>
    <property type="match status" value="1"/>
</dbReference>
<keyword evidence="8 16" id="KW-0418">Kinase</keyword>
<evidence type="ECO:0000256" key="8">
    <source>
        <dbReference type="ARBA" id="ARBA00022777"/>
    </source>
</evidence>
<dbReference type="Gene3D" id="1.10.510.10">
    <property type="entry name" value="Transferase(Phosphotransferase) domain 1"/>
    <property type="match status" value="1"/>
</dbReference>
<gene>
    <name evidence="16" type="ORF">NADFUDRAFT_81218</name>
</gene>
<comment type="subcellular location">
    <subcellularLocation>
        <location evidence="1">Cytoplasm</location>
    </subcellularLocation>
</comment>
<comment type="similarity">
    <text evidence="2">Belongs to the protein kinase superfamily. CAMK Ser/Thr protein kinase family. NIM1 subfamily.</text>
</comment>
<evidence type="ECO:0000256" key="9">
    <source>
        <dbReference type="ARBA" id="ARBA00022840"/>
    </source>
</evidence>
<evidence type="ECO:0000256" key="12">
    <source>
        <dbReference type="PROSITE-ProRule" id="PRU10141"/>
    </source>
</evidence>
<evidence type="ECO:0000256" key="2">
    <source>
        <dbReference type="ARBA" id="ARBA00010791"/>
    </source>
</evidence>
<feature type="region of interest" description="Disordered" evidence="13">
    <location>
        <begin position="833"/>
        <end position="890"/>
    </location>
</feature>
<dbReference type="InterPro" id="IPR011009">
    <property type="entry name" value="Kinase-like_dom_sf"/>
</dbReference>
<feature type="region of interest" description="Disordered" evidence="13">
    <location>
        <begin position="34"/>
        <end position="65"/>
    </location>
</feature>
<evidence type="ECO:0000256" key="5">
    <source>
        <dbReference type="ARBA" id="ARBA00022527"/>
    </source>
</evidence>
<evidence type="ECO:0000313" key="16">
    <source>
        <dbReference type="EMBL" id="ODQ68181.1"/>
    </source>
</evidence>
<dbReference type="GO" id="GO:0005737">
    <property type="term" value="C:cytoplasm"/>
    <property type="evidence" value="ECO:0007669"/>
    <property type="project" value="UniProtKB-SubCell"/>
</dbReference>
<dbReference type="Pfam" id="PF00069">
    <property type="entry name" value="Pkinase"/>
    <property type="match status" value="1"/>
</dbReference>
<dbReference type="Pfam" id="PF02149">
    <property type="entry name" value="KA1"/>
    <property type="match status" value="1"/>
</dbReference>
<evidence type="ECO:0000259" key="14">
    <source>
        <dbReference type="PROSITE" id="PS50011"/>
    </source>
</evidence>
<evidence type="ECO:0000256" key="4">
    <source>
        <dbReference type="ARBA" id="ARBA00022490"/>
    </source>
</evidence>
<feature type="region of interest" description="Disordered" evidence="13">
    <location>
        <begin position="506"/>
        <end position="540"/>
    </location>
</feature>
<dbReference type="PROSITE" id="PS00108">
    <property type="entry name" value="PROTEIN_KINASE_ST"/>
    <property type="match status" value="1"/>
</dbReference>
<keyword evidence="4" id="KW-0963">Cytoplasm</keyword>
<evidence type="ECO:0000256" key="7">
    <source>
        <dbReference type="ARBA" id="ARBA00022741"/>
    </source>
</evidence>
<evidence type="ECO:0000256" key="1">
    <source>
        <dbReference type="ARBA" id="ARBA00004496"/>
    </source>
</evidence>
<feature type="binding site" evidence="12">
    <location>
        <position position="100"/>
    </location>
    <ligand>
        <name>ATP</name>
        <dbReference type="ChEBI" id="CHEBI:30616"/>
    </ligand>
</feature>
<feature type="compositionally biased region" description="Polar residues" evidence="13">
    <location>
        <begin position="510"/>
        <end position="526"/>
    </location>
</feature>
<dbReference type="PANTHER" id="PTHR24346:SF82">
    <property type="entry name" value="KP78A-RELATED"/>
    <property type="match status" value="1"/>
</dbReference>
<evidence type="ECO:0000256" key="10">
    <source>
        <dbReference type="ARBA" id="ARBA00047899"/>
    </source>
</evidence>
<dbReference type="EMBL" id="KV454406">
    <property type="protein sequence ID" value="ODQ68181.1"/>
    <property type="molecule type" value="Genomic_DNA"/>
</dbReference>
<evidence type="ECO:0000256" key="3">
    <source>
        <dbReference type="ARBA" id="ARBA00012513"/>
    </source>
</evidence>
<dbReference type="Proteomes" id="UP000095009">
    <property type="component" value="Unassembled WGS sequence"/>
</dbReference>
<dbReference type="PANTHER" id="PTHR24346">
    <property type="entry name" value="MAP/MICROTUBULE AFFINITY-REGULATING KINASE"/>
    <property type="match status" value="1"/>
</dbReference>
<dbReference type="EC" id="2.7.11.1" evidence="3"/>
<comment type="catalytic activity">
    <reaction evidence="11">
        <text>L-seryl-[protein] + ATP = O-phospho-L-seryl-[protein] + ADP + H(+)</text>
        <dbReference type="Rhea" id="RHEA:17989"/>
        <dbReference type="Rhea" id="RHEA-COMP:9863"/>
        <dbReference type="Rhea" id="RHEA-COMP:11604"/>
        <dbReference type="ChEBI" id="CHEBI:15378"/>
        <dbReference type="ChEBI" id="CHEBI:29999"/>
        <dbReference type="ChEBI" id="CHEBI:30616"/>
        <dbReference type="ChEBI" id="CHEBI:83421"/>
        <dbReference type="ChEBI" id="CHEBI:456216"/>
        <dbReference type="EC" id="2.7.11.1"/>
    </reaction>
</comment>
<keyword evidence="7 12" id="KW-0547">Nucleotide-binding</keyword>
<dbReference type="InterPro" id="IPR000719">
    <property type="entry name" value="Prot_kinase_dom"/>
</dbReference>
<dbReference type="GO" id="GO:0004674">
    <property type="term" value="F:protein serine/threonine kinase activity"/>
    <property type="evidence" value="ECO:0007669"/>
    <property type="project" value="UniProtKB-KW"/>
</dbReference>
<dbReference type="GO" id="GO:0106310">
    <property type="term" value="F:protein serine kinase activity"/>
    <property type="evidence" value="ECO:0007669"/>
    <property type="project" value="RHEA"/>
</dbReference>
<feature type="compositionally biased region" description="Polar residues" evidence="13">
    <location>
        <begin position="574"/>
        <end position="598"/>
    </location>
</feature>
<feature type="domain" description="KA1" evidence="15">
    <location>
        <begin position="1041"/>
        <end position="1090"/>
    </location>
</feature>
<accession>A0A1E3PRX9</accession>
<dbReference type="AlphaFoldDB" id="A0A1E3PRX9"/>
<dbReference type="FunFam" id="1.10.510.10:FF:001222">
    <property type="entry name" value="Serine/threonine-protein kinase ppk25"/>
    <property type="match status" value="1"/>
</dbReference>
<evidence type="ECO:0000256" key="6">
    <source>
        <dbReference type="ARBA" id="ARBA00022679"/>
    </source>
</evidence>
<dbReference type="CDD" id="cd14077">
    <property type="entry name" value="STKc_Kin1_2"/>
    <property type="match status" value="1"/>
</dbReference>
<dbReference type="Gene3D" id="3.30.310.80">
    <property type="entry name" value="Kinase associated domain 1, KA1"/>
    <property type="match status" value="1"/>
</dbReference>
<dbReference type="InterPro" id="IPR028375">
    <property type="entry name" value="KA1/Ssp2_C"/>
</dbReference>
<protein>
    <recommendedName>
        <fullName evidence="3">non-specific serine/threonine protein kinase</fullName>
        <ecNumber evidence="3">2.7.11.1</ecNumber>
    </recommendedName>
</protein>
<feature type="region of interest" description="Disordered" evidence="13">
    <location>
        <begin position="106"/>
        <end position="134"/>
    </location>
</feature>
<dbReference type="OrthoDB" id="1928777at2759"/>
<dbReference type="InterPro" id="IPR008271">
    <property type="entry name" value="Ser/Thr_kinase_AS"/>
</dbReference>
<feature type="compositionally biased region" description="Low complexity" evidence="13">
    <location>
        <begin position="843"/>
        <end position="852"/>
    </location>
</feature>
<organism evidence="16 17">
    <name type="scientific">Nadsonia fulvescens var. elongata DSM 6958</name>
    <dbReference type="NCBI Taxonomy" id="857566"/>
    <lineage>
        <taxon>Eukaryota</taxon>
        <taxon>Fungi</taxon>
        <taxon>Dikarya</taxon>
        <taxon>Ascomycota</taxon>
        <taxon>Saccharomycotina</taxon>
        <taxon>Dipodascomycetes</taxon>
        <taxon>Dipodascales</taxon>
        <taxon>Dipodascales incertae sedis</taxon>
        <taxon>Nadsonia</taxon>
    </lineage>
</organism>